<name>R8NHW8_BACCX</name>
<reference evidence="2" key="1">
    <citation type="submission" date="2012-12" db="EMBL/GenBank/DDBJ databases">
        <title>The genome sequence of Bacillus cereus VD146.</title>
        <authorList>
            <consortium name="The Broad Institute Genome Sequencing Platform"/>
            <consortium name="The Broad Institute Genome Sequencing Center for Infectious Disease"/>
            <person name="Feldgarden M."/>
            <person name="Van der Auwera G.A."/>
            <person name="Mahillon J."/>
            <person name="Duprez V."/>
            <person name="Timmery S."/>
            <person name="Mattelet C."/>
            <person name="Dierick K."/>
            <person name="Sun M."/>
            <person name="Yu Z."/>
            <person name="Zhu L."/>
            <person name="Hu X."/>
            <person name="Shank E.B."/>
            <person name="Swiecicka I."/>
            <person name="Hansen B.M."/>
            <person name="Andrup L."/>
            <person name="Walker B."/>
            <person name="Young S.K."/>
            <person name="Zeng Q."/>
            <person name="Gargeya S."/>
            <person name="Fitzgerald M."/>
            <person name="Haas B."/>
            <person name="Abouelleil A."/>
            <person name="Alvarado L."/>
            <person name="Arachchi H.M."/>
            <person name="Berlin A.M."/>
            <person name="Chapman S.B."/>
            <person name="Dewar J."/>
            <person name="Goldberg J."/>
            <person name="Griggs A."/>
            <person name="Gujja S."/>
            <person name="Hansen M."/>
            <person name="Howarth C."/>
            <person name="Imamovic A."/>
            <person name="Larimer J."/>
            <person name="McCowan C."/>
            <person name="Murphy C."/>
            <person name="Neiman D."/>
            <person name="Pearson M."/>
            <person name="Priest M."/>
            <person name="Roberts A."/>
            <person name="Saif S."/>
            <person name="Shea T."/>
            <person name="Sisk P."/>
            <person name="Sykes S."/>
            <person name="Wortman J."/>
            <person name="Nusbaum C."/>
            <person name="Birren B."/>
        </authorList>
    </citation>
    <scope>NUCLEOTIDE SEQUENCE [LARGE SCALE GENOMIC DNA]</scope>
    <source>
        <strain evidence="2">VD146</strain>
    </source>
</reference>
<protein>
    <submittedName>
        <fullName evidence="1">Uncharacterized protein</fullName>
    </submittedName>
</protein>
<dbReference type="HOGENOM" id="CLU_3354370_0_0_9"/>
<evidence type="ECO:0000313" key="1">
    <source>
        <dbReference type="EMBL" id="EOP46131.1"/>
    </source>
</evidence>
<dbReference type="Proteomes" id="UP000014020">
    <property type="component" value="Unassembled WGS sequence"/>
</dbReference>
<proteinExistence type="predicted"/>
<dbReference type="EMBL" id="AHFE01000019">
    <property type="protein sequence ID" value="EOP46131.1"/>
    <property type="molecule type" value="Genomic_DNA"/>
</dbReference>
<dbReference type="AlphaFoldDB" id="R8NHW8"/>
<accession>R8NHW8</accession>
<organism evidence="1 2">
    <name type="scientific">Bacillus cereus (strain VD146)</name>
    <dbReference type="NCBI Taxonomy" id="1053236"/>
    <lineage>
        <taxon>Bacteria</taxon>
        <taxon>Bacillati</taxon>
        <taxon>Bacillota</taxon>
        <taxon>Bacilli</taxon>
        <taxon>Bacillales</taxon>
        <taxon>Bacillaceae</taxon>
        <taxon>Bacillus</taxon>
        <taxon>Bacillus cereus group</taxon>
    </lineage>
</organism>
<sequence length="36" mass="4034">MFMLLNLKKELTSVLVVTIIVTIHSALCKNTVSIFI</sequence>
<gene>
    <name evidence="1" type="ORF">IK1_04145</name>
</gene>
<evidence type="ECO:0000313" key="2">
    <source>
        <dbReference type="Proteomes" id="UP000014020"/>
    </source>
</evidence>
<comment type="caution">
    <text evidence="1">The sequence shown here is derived from an EMBL/GenBank/DDBJ whole genome shotgun (WGS) entry which is preliminary data.</text>
</comment>